<comment type="caution">
    <text evidence="5">The sequence shown here is derived from an EMBL/GenBank/DDBJ whole genome shotgun (WGS) entry which is preliminary data.</text>
</comment>
<evidence type="ECO:0000259" key="4">
    <source>
        <dbReference type="PROSITE" id="PS50995"/>
    </source>
</evidence>
<gene>
    <name evidence="5" type="ORF">BAGA_23710</name>
</gene>
<keyword evidence="2" id="KW-0238">DNA-binding</keyword>
<sequence length="136" mass="15917">MKNINKSWETIYYHLRHEYEDNLSHQAIRLLQIISREKATTIGKIASELNLSHNTSSEHVKRLIQKGFIIKERNKRDERIVNVALTTEGIQALTKHTRLDEEKLNILQAHLSTEEQQLIQKAFSLLAKEAQYAFPR</sequence>
<dbReference type="Gene3D" id="1.10.10.10">
    <property type="entry name" value="Winged helix-like DNA-binding domain superfamily/Winged helix DNA-binding domain"/>
    <property type="match status" value="1"/>
</dbReference>
<evidence type="ECO:0000256" key="1">
    <source>
        <dbReference type="ARBA" id="ARBA00023015"/>
    </source>
</evidence>
<name>A0A073KDS3_9BACI</name>
<dbReference type="SUPFAM" id="SSF46785">
    <property type="entry name" value="Winged helix' DNA-binding domain"/>
    <property type="match status" value="1"/>
</dbReference>
<feature type="domain" description="HTH marR-type" evidence="4">
    <location>
        <begin position="1"/>
        <end position="128"/>
    </location>
</feature>
<dbReference type="PROSITE" id="PS50995">
    <property type="entry name" value="HTH_MARR_2"/>
    <property type="match status" value="1"/>
</dbReference>
<dbReference type="SMART" id="SM00347">
    <property type="entry name" value="HTH_MARR"/>
    <property type="match status" value="1"/>
</dbReference>
<evidence type="ECO:0000256" key="2">
    <source>
        <dbReference type="ARBA" id="ARBA00023125"/>
    </source>
</evidence>
<keyword evidence="6" id="KW-1185">Reference proteome</keyword>
<dbReference type="Proteomes" id="UP000027778">
    <property type="component" value="Unassembled WGS sequence"/>
</dbReference>
<organism evidence="5 6">
    <name type="scientific">Bacillus gaemokensis</name>
    <dbReference type="NCBI Taxonomy" id="574375"/>
    <lineage>
        <taxon>Bacteria</taxon>
        <taxon>Bacillati</taxon>
        <taxon>Bacillota</taxon>
        <taxon>Bacilli</taxon>
        <taxon>Bacillales</taxon>
        <taxon>Bacillaceae</taxon>
        <taxon>Bacillus</taxon>
        <taxon>Bacillus cereus group</taxon>
    </lineage>
</organism>
<dbReference type="InterPro" id="IPR036390">
    <property type="entry name" value="WH_DNA-bd_sf"/>
</dbReference>
<evidence type="ECO:0000313" key="5">
    <source>
        <dbReference type="EMBL" id="KEK24676.1"/>
    </source>
</evidence>
<dbReference type="STRING" id="574375.AZF08_08845"/>
<reference evidence="5 6" key="1">
    <citation type="submission" date="2014-06" db="EMBL/GenBank/DDBJ databases">
        <title>Draft genome sequence of Bacillus gaemokensis JCM 15801 (MCCC 1A00707).</title>
        <authorList>
            <person name="Lai Q."/>
            <person name="Liu Y."/>
            <person name="Shao Z."/>
        </authorList>
    </citation>
    <scope>NUCLEOTIDE SEQUENCE [LARGE SCALE GENOMIC DNA]</scope>
    <source>
        <strain evidence="5 6">JCM 15801</strain>
    </source>
</reference>
<dbReference type="AlphaFoldDB" id="A0A073KDS3"/>
<dbReference type="OrthoDB" id="2376601at2"/>
<dbReference type="Pfam" id="PF01047">
    <property type="entry name" value="MarR"/>
    <property type="match status" value="1"/>
</dbReference>
<dbReference type="eggNOG" id="COG1846">
    <property type="taxonomic scope" value="Bacteria"/>
</dbReference>
<accession>A0A073KDS3</accession>
<dbReference type="PANTHER" id="PTHR42756:SF1">
    <property type="entry name" value="TRANSCRIPTIONAL REPRESSOR OF EMRAB OPERON"/>
    <property type="match status" value="1"/>
</dbReference>
<dbReference type="InterPro" id="IPR036388">
    <property type="entry name" value="WH-like_DNA-bd_sf"/>
</dbReference>
<keyword evidence="1" id="KW-0805">Transcription regulation</keyword>
<proteinExistence type="predicted"/>
<dbReference type="InterPro" id="IPR000835">
    <property type="entry name" value="HTH_MarR-typ"/>
</dbReference>
<evidence type="ECO:0000313" key="6">
    <source>
        <dbReference type="Proteomes" id="UP000027778"/>
    </source>
</evidence>
<dbReference type="GO" id="GO:0003700">
    <property type="term" value="F:DNA-binding transcription factor activity"/>
    <property type="evidence" value="ECO:0007669"/>
    <property type="project" value="InterPro"/>
</dbReference>
<dbReference type="RefSeq" id="WP_033674037.1">
    <property type="nucleotide sequence ID" value="NZ_JOTM01000005.1"/>
</dbReference>
<protein>
    <submittedName>
        <fullName evidence="5">MarR family transcriptional regulator</fullName>
    </submittedName>
</protein>
<evidence type="ECO:0000256" key="3">
    <source>
        <dbReference type="ARBA" id="ARBA00023163"/>
    </source>
</evidence>
<dbReference type="EMBL" id="JOTM01000005">
    <property type="protein sequence ID" value="KEK24676.1"/>
    <property type="molecule type" value="Genomic_DNA"/>
</dbReference>
<dbReference type="GO" id="GO:0003677">
    <property type="term" value="F:DNA binding"/>
    <property type="evidence" value="ECO:0007669"/>
    <property type="project" value="UniProtKB-KW"/>
</dbReference>
<dbReference type="PANTHER" id="PTHR42756">
    <property type="entry name" value="TRANSCRIPTIONAL REGULATOR, MARR"/>
    <property type="match status" value="1"/>
</dbReference>
<keyword evidence="3" id="KW-0804">Transcription</keyword>